<dbReference type="Proteomes" id="UP001370490">
    <property type="component" value="Unassembled WGS sequence"/>
</dbReference>
<sequence>MGNFRKEPSIEDVLRQQIEKREYYDDESSGGGSGRGRGGGGGGGDNGGTEDEGMAGILDELVQVIFATLGFVFLVRGAVSSLYPYYITQYIYIINGEEMVRLAKDYINFLFGGRKSVRLRRAMYMWGRFLKSFNRKTQVPENWLEQAIINTNTWWDSPEKYRRMLRNHVAAQSYASQPNERLESYSESYVSYPNEESESYDDY</sequence>
<dbReference type="PANTHER" id="PTHR35483:SF1">
    <property type="entry name" value="GLYCINE-RICH PROTEIN-RELATED"/>
    <property type="match status" value="1"/>
</dbReference>
<evidence type="ECO:0000313" key="2">
    <source>
        <dbReference type="EMBL" id="KAK6930490.1"/>
    </source>
</evidence>
<dbReference type="GO" id="GO:0009507">
    <property type="term" value="C:chloroplast"/>
    <property type="evidence" value="ECO:0007669"/>
    <property type="project" value="TreeGrafter"/>
</dbReference>
<dbReference type="AlphaFoldDB" id="A0AAN8VA94"/>
<accession>A0AAN8VA94</accession>
<dbReference type="PANTHER" id="PTHR35483">
    <property type="entry name" value="NUCLEUSENVELOPE PROTEIN"/>
    <property type="match status" value="1"/>
</dbReference>
<evidence type="ECO:0000256" key="1">
    <source>
        <dbReference type="SAM" id="MobiDB-lite"/>
    </source>
</evidence>
<feature type="compositionally biased region" description="Gly residues" evidence="1">
    <location>
        <begin position="29"/>
        <end position="47"/>
    </location>
</feature>
<comment type="caution">
    <text evidence="2">The sequence shown here is derived from an EMBL/GenBank/DDBJ whole genome shotgun (WGS) entry which is preliminary data.</text>
</comment>
<keyword evidence="3" id="KW-1185">Reference proteome</keyword>
<reference evidence="2 3" key="1">
    <citation type="submission" date="2023-12" db="EMBL/GenBank/DDBJ databases">
        <title>A high-quality genome assembly for Dillenia turbinata (Dilleniales).</title>
        <authorList>
            <person name="Chanderbali A."/>
        </authorList>
    </citation>
    <scope>NUCLEOTIDE SEQUENCE [LARGE SCALE GENOMIC DNA]</scope>
    <source>
        <strain evidence="2">LSX21</strain>
        <tissue evidence="2">Leaf</tissue>
    </source>
</reference>
<dbReference type="EMBL" id="JBAMMX010000012">
    <property type="protein sequence ID" value="KAK6930490.1"/>
    <property type="molecule type" value="Genomic_DNA"/>
</dbReference>
<gene>
    <name evidence="2" type="ORF">RJ641_004584</name>
</gene>
<name>A0AAN8VA94_9MAGN</name>
<feature type="region of interest" description="Disordered" evidence="1">
    <location>
        <begin position="175"/>
        <end position="203"/>
    </location>
</feature>
<feature type="compositionally biased region" description="Polar residues" evidence="1">
    <location>
        <begin position="175"/>
        <end position="191"/>
    </location>
</feature>
<organism evidence="2 3">
    <name type="scientific">Dillenia turbinata</name>
    <dbReference type="NCBI Taxonomy" id="194707"/>
    <lineage>
        <taxon>Eukaryota</taxon>
        <taxon>Viridiplantae</taxon>
        <taxon>Streptophyta</taxon>
        <taxon>Embryophyta</taxon>
        <taxon>Tracheophyta</taxon>
        <taxon>Spermatophyta</taxon>
        <taxon>Magnoliopsida</taxon>
        <taxon>eudicotyledons</taxon>
        <taxon>Gunneridae</taxon>
        <taxon>Pentapetalae</taxon>
        <taxon>Dilleniales</taxon>
        <taxon>Dilleniaceae</taxon>
        <taxon>Dillenia</taxon>
    </lineage>
</organism>
<feature type="region of interest" description="Disordered" evidence="1">
    <location>
        <begin position="21"/>
        <end position="50"/>
    </location>
</feature>
<protein>
    <submittedName>
        <fullName evidence="2">Uncharacterized protein</fullName>
    </submittedName>
</protein>
<evidence type="ECO:0000313" key="3">
    <source>
        <dbReference type="Proteomes" id="UP001370490"/>
    </source>
</evidence>
<proteinExistence type="predicted"/>